<gene>
    <name evidence="3" type="ORF">LTR84_000658</name>
</gene>
<feature type="region of interest" description="Disordered" evidence="1">
    <location>
        <begin position="626"/>
        <end position="650"/>
    </location>
</feature>
<evidence type="ECO:0000313" key="4">
    <source>
        <dbReference type="Proteomes" id="UP001358417"/>
    </source>
</evidence>
<name>A0AAV9NR85_9EURO</name>
<feature type="compositionally biased region" description="Low complexity" evidence="1">
    <location>
        <begin position="745"/>
        <end position="758"/>
    </location>
</feature>
<feature type="region of interest" description="Disordered" evidence="1">
    <location>
        <begin position="716"/>
        <end position="761"/>
    </location>
</feature>
<evidence type="ECO:0000256" key="2">
    <source>
        <dbReference type="SAM" id="Phobius"/>
    </source>
</evidence>
<feature type="transmembrane region" description="Helical" evidence="2">
    <location>
        <begin position="837"/>
        <end position="858"/>
    </location>
</feature>
<dbReference type="EMBL" id="JAVRRD010000001">
    <property type="protein sequence ID" value="KAK5064824.1"/>
    <property type="molecule type" value="Genomic_DNA"/>
</dbReference>
<dbReference type="Proteomes" id="UP001358417">
    <property type="component" value="Unassembled WGS sequence"/>
</dbReference>
<comment type="caution">
    <text evidence="3">The sequence shown here is derived from an EMBL/GenBank/DDBJ whole genome shotgun (WGS) entry which is preliminary data.</text>
</comment>
<keyword evidence="2" id="KW-0472">Membrane</keyword>
<feature type="region of interest" description="Disordered" evidence="1">
    <location>
        <begin position="429"/>
        <end position="488"/>
    </location>
</feature>
<keyword evidence="2" id="KW-0812">Transmembrane</keyword>
<protein>
    <submittedName>
        <fullName evidence="3">Uncharacterized protein</fullName>
    </submittedName>
</protein>
<organism evidence="3 4">
    <name type="scientific">Exophiala bonariae</name>
    <dbReference type="NCBI Taxonomy" id="1690606"/>
    <lineage>
        <taxon>Eukaryota</taxon>
        <taxon>Fungi</taxon>
        <taxon>Dikarya</taxon>
        <taxon>Ascomycota</taxon>
        <taxon>Pezizomycotina</taxon>
        <taxon>Eurotiomycetes</taxon>
        <taxon>Chaetothyriomycetidae</taxon>
        <taxon>Chaetothyriales</taxon>
        <taxon>Herpotrichiellaceae</taxon>
        <taxon>Exophiala</taxon>
    </lineage>
</organism>
<feature type="region of interest" description="Disordered" evidence="1">
    <location>
        <begin position="159"/>
        <end position="225"/>
    </location>
</feature>
<accession>A0AAV9NR85</accession>
<feature type="compositionally biased region" description="Basic and acidic residues" evidence="1">
    <location>
        <begin position="439"/>
        <end position="460"/>
    </location>
</feature>
<evidence type="ECO:0000256" key="1">
    <source>
        <dbReference type="SAM" id="MobiDB-lite"/>
    </source>
</evidence>
<feature type="compositionally biased region" description="Basic residues" evidence="1">
    <location>
        <begin position="111"/>
        <end position="121"/>
    </location>
</feature>
<keyword evidence="4" id="KW-1185">Reference proteome</keyword>
<dbReference type="GeneID" id="89968880"/>
<reference evidence="3 4" key="1">
    <citation type="submission" date="2023-08" db="EMBL/GenBank/DDBJ databases">
        <title>Black Yeasts Isolated from many extreme environments.</title>
        <authorList>
            <person name="Coleine C."/>
            <person name="Stajich J.E."/>
            <person name="Selbmann L."/>
        </authorList>
    </citation>
    <scope>NUCLEOTIDE SEQUENCE [LARGE SCALE GENOMIC DNA]</scope>
    <source>
        <strain evidence="3 4">CCFEE 5792</strain>
    </source>
</reference>
<dbReference type="RefSeq" id="XP_064712148.1">
    <property type="nucleotide sequence ID" value="XM_064844288.1"/>
</dbReference>
<feature type="transmembrane region" description="Helical" evidence="2">
    <location>
        <begin position="780"/>
        <end position="801"/>
    </location>
</feature>
<proteinExistence type="predicted"/>
<feature type="region of interest" description="Disordered" evidence="1">
    <location>
        <begin position="28"/>
        <end position="143"/>
    </location>
</feature>
<sequence>MVFNPTSPIRPFGRKPVIVSRTSTLHSEVASIGRGSEMSEDESPRSSRLSILPSWRGGMTKTNRQSQERQGHNPPQEVSRWSRTTTESEASEAIKPSKVSNPTPGAAKRMNVLKKKIKQRKVSKDTTASSPVDPLYDPKTRTLGLPDQEQANVVTSLVIGPITGPDEPRSFYDSGSDDSSDGEPVLQRASSVRVAKPLIVQHSNGSGGSIPKLYTSQSPASRDDSLVPKPLSVGLQLMNVNTPDHEDQALEETKRSVGGPQDALQALEGHLSAVSEATSEGSISPRASINKNILQVVDIIPGDEGMDIMPTPTGGFGLLRISKMSSDMGDSTNTYVGSSLDGLRSNPITDFDKKLSRAISAPARHPARRVTIRPADLVINHASNDHKLFRESIVSTPYPARQNSMVEFEDQPAPEVVTPRRLRRSKALSHVNKELNSTDSKRENEVANEKGKAMKEKDQPPRIPLSTKPTISSAHSIGQGLATSRSDRFPSPVAPEILFLDLRLGRHPAARVTVEIEVTDKATFDDEQLFNIIHKTYSTNLLGVVRGLLSARQLSHASLSNVAGTNDNIHTHRRFSPNTVSWYGHGQHTSTGAIDRADFARHLLHPALGRRRKIWLLWLRNQQYTGQSGRHHQQHRANRGGGGGDIMSHQPSALDDADSPVAFSFMHARNNSHSLSAGLGLTSKNNNNDISPTAATIAPSTAAGNLSRQVSTAASHNYTSPFSRPSITIPRMPFQPFSHSRDKSASSTTISSSSSRKPSLPHPIGPPTLYLHYRFSLRRILAVVALTVLAAIFATTMWILFGVPGRSISQGDGVGVGEYGGDVLVWWRRDTHKRVGVGLLLGFLVLFLGALAEALWVWGSWVLV</sequence>
<evidence type="ECO:0000313" key="3">
    <source>
        <dbReference type="EMBL" id="KAK5064824.1"/>
    </source>
</evidence>
<feature type="compositionally biased region" description="Basic residues" evidence="1">
    <location>
        <begin position="629"/>
        <end position="638"/>
    </location>
</feature>
<feature type="compositionally biased region" description="Polar residues" evidence="1">
    <location>
        <begin position="716"/>
        <end position="726"/>
    </location>
</feature>
<keyword evidence="2" id="KW-1133">Transmembrane helix</keyword>
<feature type="compositionally biased region" description="Polar residues" evidence="1">
    <location>
        <begin position="79"/>
        <end position="88"/>
    </location>
</feature>
<dbReference type="AlphaFoldDB" id="A0AAV9NR85"/>
<feature type="compositionally biased region" description="Polar residues" evidence="1">
    <location>
        <begin position="467"/>
        <end position="484"/>
    </location>
</feature>